<comment type="similarity">
    <text evidence="1">Belongs to the BetVI family.</text>
</comment>
<dbReference type="OrthoDB" id="1879545at2759"/>
<dbReference type="CDD" id="cd07816">
    <property type="entry name" value="Bet_v1-like"/>
    <property type="match status" value="1"/>
</dbReference>
<dbReference type="InterPro" id="IPR023393">
    <property type="entry name" value="START-like_dom_sf"/>
</dbReference>
<evidence type="ECO:0000313" key="4">
    <source>
        <dbReference type="Proteomes" id="UP000655225"/>
    </source>
</evidence>
<organism evidence="3 4">
    <name type="scientific">Tetracentron sinense</name>
    <name type="common">Spur-leaf</name>
    <dbReference type="NCBI Taxonomy" id="13715"/>
    <lineage>
        <taxon>Eukaryota</taxon>
        <taxon>Viridiplantae</taxon>
        <taxon>Streptophyta</taxon>
        <taxon>Embryophyta</taxon>
        <taxon>Tracheophyta</taxon>
        <taxon>Spermatophyta</taxon>
        <taxon>Magnoliopsida</taxon>
        <taxon>Trochodendrales</taxon>
        <taxon>Trochodendraceae</taxon>
        <taxon>Tetracentron</taxon>
    </lineage>
</organism>
<protein>
    <recommendedName>
        <fullName evidence="2">Bet v I/Major latex protein domain-containing protein</fullName>
    </recommendedName>
</protein>
<proteinExistence type="inferred from homology"/>
<dbReference type="PANTHER" id="PTHR31213:SF90">
    <property type="entry name" value="S-NORCOCLAURINE SYNTHASE 2-LIKE"/>
    <property type="match status" value="1"/>
</dbReference>
<dbReference type="Pfam" id="PF00407">
    <property type="entry name" value="Bet_v_1"/>
    <property type="match status" value="1"/>
</dbReference>
<keyword evidence="4" id="KW-1185">Reference proteome</keyword>
<dbReference type="GO" id="GO:0010427">
    <property type="term" value="F:abscisic acid binding"/>
    <property type="evidence" value="ECO:0007669"/>
    <property type="project" value="TreeGrafter"/>
</dbReference>
<sequence length="161" mass="17998">MPDQVSHEKEVGVPASVAWDLYGTLKLAKLVHEMLPNVIDKLEILEGDGGVGTVLKLSFPPGKPGFTYYNEKFTKIDKDKRFKEAEVIEGGYMDLGFRLYRTRFEIIEKDAHSSIIKSTIEYEVDDESASNASLVTIKPLEAIAELAAKYLTEKKAKDCNP</sequence>
<gene>
    <name evidence="3" type="ORF">HHK36_000545</name>
</gene>
<name>A0A835DQV0_TETSI</name>
<accession>A0A835DQV0</accession>
<dbReference type="GO" id="GO:0009738">
    <property type="term" value="P:abscisic acid-activated signaling pathway"/>
    <property type="evidence" value="ECO:0007669"/>
    <property type="project" value="TreeGrafter"/>
</dbReference>
<evidence type="ECO:0000256" key="1">
    <source>
        <dbReference type="ARBA" id="ARBA00009744"/>
    </source>
</evidence>
<feature type="domain" description="Bet v I/Major latex protein" evidence="2">
    <location>
        <begin position="7"/>
        <end position="133"/>
    </location>
</feature>
<dbReference type="InterPro" id="IPR050279">
    <property type="entry name" value="Plant_def-hormone_signal"/>
</dbReference>
<comment type="caution">
    <text evidence="3">The sequence shown here is derived from an EMBL/GenBank/DDBJ whole genome shotgun (WGS) entry which is preliminary data.</text>
</comment>
<dbReference type="GO" id="GO:0005737">
    <property type="term" value="C:cytoplasm"/>
    <property type="evidence" value="ECO:0007669"/>
    <property type="project" value="TreeGrafter"/>
</dbReference>
<dbReference type="SUPFAM" id="SSF55961">
    <property type="entry name" value="Bet v1-like"/>
    <property type="match status" value="1"/>
</dbReference>
<dbReference type="OMA" id="WHELETD"/>
<dbReference type="GO" id="GO:0006952">
    <property type="term" value="P:defense response"/>
    <property type="evidence" value="ECO:0007669"/>
    <property type="project" value="InterPro"/>
</dbReference>
<dbReference type="PANTHER" id="PTHR31213">
    <property type="entry name" value="OS08G0374000 PROTEIN-RELATED"/>
    <property type="match status" value="1"/>
</dbReference>
<dbReference type="GO" id="GO:0038023">
    <property type="term" value="F:signaling receptor activity"/>
    <property type="evidence" value="ECO:0007669"/>
    <property type="project" value="TreeGrafter"/>
</dbReference>
<evidence type="ECO:0000313" key="3">
    <source>
        <dbReference type="EMBL" id="KAF8412576.1"/>
    </source>
</evidence>
<dbReference type="Gene3D" id="3.30.530.20">
    <property type="match status" value="1"/>
</dbReference>
<dbReference type="Proteomes" id="UP000655225">
    <property type="component" value="Unassembled WGS sequence"/>
</dbReference>
<dbReference type="EMBL" id="JABCRI010000001">
    <property type="protein sequence ID" value="KAF8412576.1"/>
    <property type="molecule type" value="Genomic_DNA"/>
</dbReference>
<dbReference type="FunFam" id="3.30.530.20:FF:000033">
    <property type="entry name" value="S-norcoclaurine synthase"/>
    <property type="match status" value="1"/>
</dbReference>
<dbReference type="GO" id="GO:0004864">
    <property type="term" value="F:protein phosphatase inhibitor activity"/>
    <property type="evidence" value="ECO:0007669"/>
    <property type="project" value="TreeGrafter"/>
</dbReference>
<evidence type="ECO:0000259" key="2">
    <source>
        <dbReference type="Pfam" id="PF00407"/>
    </source>
</evidence>
<dbReference type="AlphaFoldDB" id="A0A835DQV0"/>
<dbReference type="GO" id="GO:0005634">
    <property type="term" value="C:nucleus"/>
    <property type="evidence" value="ECO:0007669"/>
    <property type="project" value="TreeGrafter"/>
</dbReference>
<reference evidence="3 4" key="1">
    <citation type="submission" date="2020-04" db="EMBL/GenBank/DDBJ databases">
        <title>Plant Genome Project.</title>
        <authorList>
            <person name="Zhang R.-G."/>
        </authorList>
    </citation>
    <scope>NUCLEOTIDE SEQUENCE [LARGE SCALE GENOMIC DNA]</scope>
    <source>
        <strain evidence="3">YNK0</strain>
        <tissue evidence="3">Leaf</tissue>
    </source>
</reference>
<dbReference type="InterPro" id="IPR000916">
    <property type="entry name" value="Bet_v_I/MLP"/>
</dbReference>